<comment type="caution">
    <text evidence="1">The sequence shown here is derived from an EMBL/GenBank/DDBJ whole genome shotgun (WGS) entry which is preliminary data.</text>
</comment>
<keyword evidence="2" id="KW-1185">Reference proteome</keyword>
<gene>
    <name evidence="1" type="ORF">J1N35_006825</name>
</gene>
<evidence type="ECO:0000313" key="2">
    <source>
        <dbReference type="Proteomes" id="UP000828251"/>
    </source>
</evidence>
<dbReference type="EMBL" id="JAIQCV010000003">
    <property type="protein sequence ID" value="KAH1113447.1"/>
    <property type="molecule type" value="Genomic_DNA"/>
</dbReference>
<name>A0A9D3W6K0_9ROSI</name>
<protein>
    <submittedName>
        <fullName evidence="1">Uncharacterized protein</fullName>
    </submittedName>
</protein>
<evidence type="ECO:0000313" key="1">
    <source>
        <dbReference type="EMBL" id="KAH1113447.1"/>
    </source>
</evidence>
<accession>A0A9D3W6K0</accession>
<organism evidence="1 2">
    <name type="scientific">Gossypium stocksii</name>
    <dbReference type="NCBI Taxonomy" id="47602"/>
    <lineage>
        <taxon>Eukaryota</taxon>
        <taxon>Viridiplantae</taxon>
        <taxon>Streptophyta</taxon>
        <taxon>Embryophyta</taxon>
        <taxon>Tracheophyta</taxon>
        <taxon>Spermatophyta</taxon>
        <taxon>Magnoliopsida</taxon>
        <taxon>eudicotyledons</taxon>
        <taxon>Gunneridae</taxon>
        <taxon>Pentapetalae</taxon>
        <taxon>rosids</taxon>
        <taxon>malvids</taxon>
        <taxon>Malvales</taxon>
        <taxon>Malvaceae</taxon>
        <taxon>Malvoideae</taxon>
        <taxon>Gossypium</taxon>
    </lineage>
</organism>
<proteinExistence type="predicted"/>
<reference evidence="1 2" key="1">
    <citation type="journal article" date="2021" name="Plant Biotechnol. J.">
        <title>Multi-omics assisted identification of the key and species-specific regulatory components of drought-tolerant mechanisms in Gossypium stocksii.</title>
        <authorList>
            <person name="Yu D."/>
            <person name="Ke L."/>
            <person name="Zhang D."/>
            <person name="Wu Y."/>
            <person name="Sun Y."/>
            <person name="Mei J."/>
            <person name="Sun J."/>
            <person name="Sun Y."/>
        </authorList>
    </citation>
    <scope>NUCLEOTIDE SEQUENCE [LARGE SCALE GENOMIC DNA]</scope>
    <source>
        <strain evidence="2">cv. E1</strain>
        <tissue evidence="1">Leaf</tissue>
    </source>
</reference>
<dbReference type="AlphaFoldDB" id="A0A9D3W6K0"/>
<sequence>MYDGENLQNCLKSFTICHCPQCASQVLLGGTRALSHTGPVLSVELTMNTTMDEKCNDQTTYSELVFI</sequence>
<dbReference type="Proteomes" id="UP000828251">
    <property type="component" value="Unassembled WGS sequence"/>
</dbReference>